<evidence type="ECO:0000259" key="5">
    <source>
        <dbReference type="Pfam" id="PF24318"/>
    </source>
</evidence>
<dbReference type="RefSeq" id="WP_015763276.1">
    <property type="nucleotide sequence ID" value="NZ_CP039375.1"/>
</dbReference>
<dbReference type="AlphaFoldDB" id="A0A4D6KL40"/>
<evidence type="ECO:0000313" key="6">
    <source>
        <dbReference type="EMBL" id="QCD66841.1"/>
    </source>
</evidence>
<accession>A0A4D6KL40</accession>
<dbReference type="EMBL" id="CP039375">
    <property type="protein sequence ID" value="QCD66841.1"/>
    <property type="molecule type" value="Genomic_DNA"/>
</dbReference>
<evidence type="ECO:0000313" key="7">
    <source>
        <dbReference type="Proteomes" id="UP000297053"/>
    </source>
</evidence>
<dbReference type="Pfam" id="PF24318">
    <property type="entry name" value="DUF7490"/>
    <property type="match status" value="2"/>
</dbReference>
<dbReference type="InterPro" id="IPR055913">
    <property type="entry name" value="DUF7490"/>
</dbReference>
<feature type="domain" description="DUF7490" evidence="5">
    <location>
        <begin position="169"/>
        <end position="273"/>
    </location>
</feature>
<feature type="domain" description="DUF7490" evidence="5">
    <location>
        <begin position="44"/>
        <end position="147"/>
    </location>
</feature>
<dbReference type="InterPro" id="IPR026371">
    <property type="entry name" value="PGF_CTERM"/>
</dbReference>
<evidence type="ECO:0000256" key="3">
    <source>
        <dbReference type="SAM" id="Phobius"/>
    </source>
</evidence>
<gene>
    <name evidence="6" type="ORF">E5139_14745</name>
</gene>
<sequence>MQRETILTGGMVVLVVAMLVTPLAVPGVLDEPDDENVRPSHLHLQTEDSTINVTSVPGRTANLQLDTRLVHRGGPARNVTLEVRAIDAESGLLEDQVHESVGNVTGERSISVLTDLSVERQGGYRIETIVYEDGDRVARGTRTISGVQALTPDYADSTVTFERYENSPADIPTIAVDPTTTSDNRSELSVTAALTNDGDTEAGDVTLRLRARQAESNLVAAQSRQEVGSIRPGRTVEPGTTLTVPDGYNYYIDAILLRDGVVIDTAIGVANLDPTRVVEANETRREVEFDTGDFDDETTDGGDAGRREETRTTTGSGPGFGVALALVALLATALLTARRQTNE</sequence>
<evidence type="ECO:0000256" key="2">
    <source>
        <dbReference type="SAM" id="MobiDB-lite"/>
    </source>
</evidence>
<reference evidence="6 7" key="2">
    <citation type="submission" date="2019-04" db="EMBL/GenBank/DDBJ databases">
        <authorList>
            <person name="Yang S."/>
            <person name="Wei W."/>
        </authorList>
    </citation>
    <scope>NUCLEOTIDE SEQUENCE [LARGE SCALE GENOMIC DNA]</scope>
    <source>
        <strain evidence="7">ZP60</strain>
    </source>
</reference>
<feature type="region of interest" description="Disordered" evidence="2">
    <location>
        <begin position="287"/>
        <end position="317"/>
    </location>
</feature>
<dbReference type="GO" id="GO:0030115">
    <property type="term" value="C:S-layer"/>
    <property type="evidence" value="ECO:0007669"/>
    <property type="project" value="UniProtKB-SubCell"/>
</dbReference>
<name>A0A4D6KL40_9EURY</name>
<keyword evidence="3" id="KW-0812">Transmembrane</keyword>
<feature type="transmembrane region" description="Helical" evidence="3">
    <location>
        <begin position="7"/>
        <end position="29"/>
    </location>
</feature>
<dbReference type="Pfam" id="PF18204">
    <property type="entry name" value="PGF-CTERM"/>
    <property type="match status" value="1"/>
</dbReference>
<feature type="domain" description="PGF-CTERM archaeal protein-sorting signal" evidence="4">
    <location>
        <begin position="318"/>
        <end position="339"/>
    </location>
</feature>
<dbReference type="KEGG" id="halz:E5139_14745"/>
<feature type="compositionally biased region" description="Acidic residues" evidence="2">
    <location>
        <begin position="289"/>
        <end position="300"/>
    </location>
</feature>
<dbReference type="Proteomes" id="UP000297053">
    <property type="component" value="Chromosome"/>
</dbReference>
<keyword evidence="1" id="KW-0732">Signal</keyword>
<evidence type="ECO:0000256" key="1">
    <source>
        <dbReference type="ARBA" id="ARBA00022729"/>
    </source>
</evidence>
<keyword evidence="3" id="KW-1133">Transmembrane helix</keyword>
<dbReference type="OMA" id="VEVLIWN"/>
<evidence type="ECO:0000259" key="4">
    <source>
        <dbReference type="Pfam" id="PF18204"/>
    </source>
</evidence>
<organism evidence="6 7">
    <name type="scientific">Halomicrobium mukohataei</name>
    <dbReference type="NCBI Taxonomy" id="57705"/>
    <lineage>
        <taxon>Archaea</taxon>
        <taxon>Methanobacteriati</taxon>
        <taxon>Methanobacteriota</taxon>
        <taxon>Stenosarchaea group</taxon>
        <taxon>Halobacteria</taxon>
        <taxon>Halobacteriales</taxon>
        <taxon>Haloarculaceae</taxon>
        <taxon>Halomicrobium</taxon>
    </lineage>
</organism>
<reference evidence="6 7" key="1">
    <citation type="submission" date="2019-04" db="EMBL/GenBank/DDBJ databases">
        <title>Complete genome sequence of Arthrobacter sp. ZXY-2 associated with effective atrazine degradation and salt adaptation.</title>
        <authorList>
            <person name="Zhao X."/>
        </authorList>
    </citation>
    <scope>NUCLEOTIDE SEQUENCE [LARGE SCALE GENOMIC DNA]</scope>
    <source>
        <strain evidence="7">ZP60</strain>
    </source>
</reference>
<protein>
    <submittedName>
        <fullName evidence="6">PGF-CTERM sorting domain-containing protein</fullName>
    </submittedName>
</protein>
<feature type="transmembrane region" description="Helical" evidence="3">
    <location>
        <begin position="319"/>
        <end position="337"/>
    </location>
</feature>
<dbReference type="NCBIfam" id="TIGR04126">
    <property type="entry name" value="PGF_CTERM"/>
    <property type="match status" value="1"/>
</dbReference>
<keyword evidence="3" id="KW-0472">Membrane</keyword>
<dbReference type="GeneID" id="42180223"/>
<dbReference type="GO" id="GO:0005886">
    <property type="term" value="C:plasma membrane"/>
    <property type="evidence" value="ECO:0007669"/>
    <property type="project" value="UniProtKB-SubCell"/>
</dbReference>
<proteinExistence type="predicted"/>